<dbReference type="EMBL" id="JACHIJ010000005">
    <property type="protein sequence ID" value="MBB5053532.1"/>
    <property type="molecule type" value="Genomic_DNA"/>
</dbReference>
<organism evidence="1 2">
    <name type="scientific">Afipia massiliensis</name>
    <dbReference type="NCBI Taxonomy" id="211460"/>
    <lineage>
        <taxon>Bacteria</taxon>
        <taxon>Pseudomonadati</taxon>
        <taxon>Pseudomonadota</taxon>
        <taxon>Alphaproteobacteria</taxon>
        <taxon>Hyphomicrobiales</taxon>
        <taxon>Nitrobacteraceae</taxon>
        <taxon>Afipia</taxon>
    </lineage>
</organism>
<proteinExistence type="predicted"/>
<dbReference type="RefSeq" id="WP_184087167.1">
    <property type="nucleotide sequence ID" value="NZ_JACHIJ010000005.1"/>
</dbReference>
<reference evidence="1 2" key="1">
    <citation type="submission" date="2020-08" db="EMBL/GenBank/DDBJ databases">
        <title>Genomic Encyclopedia of Type Strains, Phase IV (KMG-IV): sequencing the most valuable type-strain genomes for metagenomic binning, comparative biology and taxonomic classification.</title>
        <authorList>
            <person name="Goeker M."/>
        </authorList>
    </citation>
    <scope>NUCLEOTIDE SEQUENCE [LARGE SCALE GENOMIC DNA]</scope>
    <source>
        <strain evidence="1 2">DSM 17498</strain>
    </source>
</reference>
<comment type="caution">
    <text evidence="1">The sequence shown here is derived from an EMBL/GenBank/DDBJ whole genome shotgun (WGS) entry which is preliminary data.</text>
</comment>
<dbReference type="AlphaFoldDB" id="A0A840N3P6"/>
<evidence type="ECO:0008006" key="3">
    <source>
        <dbReference type="Google" id="ProtNLM"/>
    </source>
</evidence>
<evidence type="ECO:0000313" key="1">
    <source>
        <dbReference type="EMBL" id="MBB5053532.1"/>
    </source>
</evidence>
<protein>
    <recommendedName>
        <fullName evidence="3">Rap1a immunity protein domain-containing protein</fullName>
    </recommendedName>
</protein>
<gene>
    <name evidence="1" type="ORF">HNQ36_003532</name>
</gene>
<name>A0A840N3P6_9BRAD</name>
<accession>A0A840N3P6</accession>
<dbReference type="Proteomes" id="UP000521227">
    <property type="component" value="Unassembled WGS sequence"/>
</dbReference>
<sequence length="152" mass="16539">MAISLGLHPIGTEDPAHLTMCSALPSVCRLCFPWTVGILFLTAVSSWSAVQAQSSQAKIVGLGATTCQRFSTDIRSNPILRRDYLAWAQGFMSGILSSRPSGADEQPDLNPVTFDLVNQLHFLEDHCAQNSAINFSDAVAALYKRLRKEGKT</sequence>
<evidence type="ECO:0000313" key="2">
    <source>
        <dbReference type="Proteomes" id="UP000521227"/>
    </source>
</evidence>